<name>A0ACB9C8S3_9ASTR</name>
<accession>A0ACB9C8S3</accession>
<dbReference type="EMBL" id="CM042038">
    <property type="protein sequence ID" value="KAI3730684.1"/>
    <property type="molecule type" value="Genomic_DNA"/>
</dbReference>
<evidence type="ECO:0000313" key="2">
    <source>
        <dbReference type="Proteomes" id="UP001056120"/>
    </source>
</evidence>
<reference evidence="2" key="1">
    <citation type="journal article" date="2022" name="Mol. Ecol. Resour.">
        <title>The genomes of chicory, endive, great burdock and yacon provide insights into Asteraceae palaeo-polyploidization history and plant inulin production.</title>
        <authorList>
            <person name="Fan W."/>
            <person name="Wang S."/>
            <person name="Wang H."/>
            <person name="Wang A."/>
            <person name="Jiang F."/>
            <person name="Liu H."/>
            <person name="Zhao H."/>
            <person name="Xu D."/>
            <person name="Zhang Y."/>
        </authorList>
    </citation>
    <scope>NUCLEOTIDE SEQUENCE [LARGE SCALE GENOMIC DNA]</scope>
    <source>
        <strain evidence="2">cv. Yunnan</strain>
    </source>
</reference>
<keyword evidence="2" id="KW-1185">Reference proteome</keyword>
<proteinExistence type="predicted"/>
<gene>
    <name evidence="1" type="ORF">L1987_61857</name>
</gene>
<reference evidence="1 2" key="2">
    <citation type="journal article" date="2022" name="Mol. Ecol. Resour.">
        <title>The genomes of chicory, endive, great burdock and yacon provide insights into Asteraceae paleo-polyploidization history and plant inulin production.</title>
        <authorList>
            <person name="Fan W."/>
            <person name="Wang S."/>
            <person name="Wang H."/>
            <person name="Wang A."/>
            <person name="Jiang F."/>
            <person name="Liu H."/>
            <person name="Zhao H."/>
            <person name="Xu D."/>
            <person name="Zhang Y."/>
        </authorList>
    </citation>
    <scope>NUCLEOTIDE SEQUENCE [LARGE SCALE GENOMIC DNA]</scope>
    <source>
        <strain evidence="2">cv. Yunnan</strain>
        <tissue evidence="1">Leaves</tissue>
    </source>
</reference>
<dbReference type="Proteomes" id="UP001056120">
    <property type="component" value="Linkage Group LG21"/>
</dbReference>
<protein>
    <submittedName>
        <fullName evidence="1">Uncharacterized protein</fullName>
    </submittedName>
</protein>
<comment type="caution">
    <text evidence="1">The sequence shown here is derived from an EMBL/GenBank/DDBJ whole genome shotgun (WGS) entry which is preliminary data.</text>
</comment>
<organism evidence="1 2">
    <name type="scientific">Smallanthus sonchifolius</name>
    <dbReference type="NCBI Taxonomy" id="185202"/>
    <lineage>
        <taxon>Eukaryota</taxon>
        <taxon>Viridiplantae</taxon>
        <taxon>Streptophyta</taxon>
        <taxon>Embryophyta</taxon>
        <taxon>Tracheophyta</taxon>
        <taxon>Spermatophyta</taxon>
        <taxon>Magnoliopsida</taxon>
        <taxon>eudicotyledons</taxon>
        <taxon>Gunneridae</taxon>
        <taxon>Pentapetalae</taxon>
        <taxon>asterids</taxon>
        <taxon>campanulids</taxon>
        <taxon>Asterales</taxon>
        <taxon>Asteraceae</taxon>
        <taxon>Asteroideae</taxon>
        <taxon>Heliantheae alliance</taxon>
        <taxon>Millerieae</taxon>
        <taxon>Smallanthus</taxon>
    </lineage>
</organism>
<sequence>MYYFICIEYQSILLYSLIPVFTLQTHIRVSYFPHTIVHLPFPLLVIQRERDPICLTGEETERGGGGAVTTGYSLTNLP</sequence>
<evidence type="ECO:0000313" key="1">
    <source>
        <dbReference type="EMBL" id="KAI3730684.1"/>
    </source>
</evidence>